<feature type="transmembrane region" description="Helical" evidence="1">
    <location>
        <begin position="7"/>
        <end position="29"/>
    </location>
</feature>
<dbReference type="RefSeq" id="WP_121069051.1">
    <property type="nucleotide sequence ID" value="NZ_RBIQ01000012.1"/>
</dbReference>
<comment type="caution">
    <text evidence="2">The sequence shown here is derived from an EMBL/GenBank/DDBJ whole genome shotgun (WGS) entry which is preliminary data.</text>
</comment>
<dbReference type="EMBL" id="RBIQ01000012">
    <property type="protein sequence ID" value="RKR07070.1"/>
    <property type="molecule type" value="Genomic_DNA"/>
</dbReference>
<feature type="transmembrane region" description="Helical" evidence="1">
    <location>
        <begin position="35"/>
        <end position="54"/>
    </location>
</feature>
<accession>A0A495DSE2</accession>
<proteinExistence type="predicted"/>
<gene>
    <name evidence="2" type="ORF">CLV91_3054</name>
</gene>
<protein>
    <submittedName>
        <fullName evidence="2">Uncharacterized protein</fullName>
    </submittedName>
</protein>
<dbReference type="Proteomes" id="UP000269412">
    <property type="component" value="Unassembled WGS sequence"/>
</dbReference>
<evidence type="ECO:0000313" key="2">
    <source>
        <dbReference type="EMBL" id="RKR07070.1"/>
    </source>
</evidence>
<reference evidence="2 3" key="1">
    <citation type="submission" date="2018-10" db="EMBL/GenBank/DDBJ databases">
        <title>Genomic Encyclopedia of Archaeal and Bacterial Type Strains, Phase II (KMG-II): from individual species to whole genera.</title>
        <authorList>
            <person name="Goeker M."/>
        </authorList>
    </citation>
    <scope>NUCLEOTIDE SEQUENCE [LARGE SCALE GENOMIC DNA]</scope>
    <source>
        <strain evidence="2 3">DSM 25230</strain>
    </source>
</reference>
<keyword evidence="3" id="KW-1185">Reference proteome</keyword>
<keyword evidence="1" id="KW-1133">Transmembrane helix</keyword>
<keyword evidence="1" id="KW-0472">Membrane</keyword>
<sequence length="76" mass="8894">MKLKHKALLYNFIGFTLIFIIVRLLLGHFVPMHRFLLAGISAITATVFAPKFALARIKGEEKMVMKWIFRKEIKEF</sequence>
<organism evidence="2 3">
    <name type="scientific">Maribacter vaceletii</name>
    <dbReference type="NCBI Taxonomy" id="1206816"/>
    <lineage>
        <taxon>Bacteria</taxon>
        <taxon>Pseudomonadati</taxon>
        <taxon>Bacteroidota</taxon>
        <taxon>Flavobacteriia</taxon>
        <taxon>Flavobacteriales</taxon>
        <taxon>Flavobacteriaceae</taxon>
        <taxon>Maribacter</taxon>
    </lineage>
</organism>
<evidence type="ECO:0000313" key="3">
    <source>
        <dbReference type="Proteomes" id="UP000269412"/>
    </source>
</evidence>
<keyword evidence="1" id="KW-0812">Transmembrane</keyword>
<name>A0A495DSE2_9FLAO</name>
<dbReference type="AlphaFoldDB" id="A0A495DSE2"/>
<evidence type="ECO:0000256" key="1">
    <source>
        <dbReference type="SAM" id="Phobius"/>
    </source>
</evidence>
<dbReference type="OrthoDB" id="1179771at2"/>